<keyword evidence="5 11" id="KW-0812">Transmembrane</keyword>
<keyword evidence="6" id="KW-0256">Endoplasmic reticulum</keyword>
<name>A0A146KWY5_LYGHE</name>
<proteinExistence type="inferred from homology"/>
<comment type="subcellular location">
    <subcellularLocation>
        <location evidence="10">Endomembrane system</location>
        <topology evidence="10">Single-pass type I membrane protein</topology>
    </subcellularLocation>
    <subcellularLocation>
        <location evidence="1">Endoplasmic reticulum</location>
    </subcellularLocation>
</comment>
<dbReference type="PANTHER" id="PTHR48043">
    <property type="entry name" value="EG:EG0003.4 PROTEIN-RELATED"/>
    <property type="match status" value="1"/>
</dbReference>
<evidence type="ECO:0000256" key="1">
    <source>
        <dbReference type="ARBA" id="ARBA00004240"/>
    </source>
</evidence>
<dbReference type="InterPro" id="IPR002213">
    <property type="entry name" value="UDP_glucos_trans"/>
</dbReference>
<evidence type="ECO:0000256" key="3">
    <source>
        <dbReference type="ARBA" id="ARBA00022676"/>
    </source>
</evidence>
<dbReference type="SUPFAM" id="SSF53756">
    <property type="entry name" value="UDP-Glycosyltransferase/glycogen phosphorylase"/>
    <property type="match status" value="1"/>
</dbReference>
<reference evidence="13" key="1">
    <citation type="journal article" date="2016" name="Gigascience">
        <title>De novo construction of an expanded transcriptome assembly for the western tarnished plant bug, Lygus hesperus.</title>
        <authorList>
            <person name="Tassone E.E."/>
            <person name="Geib S.M."/>
            <person name="Hall B."/>
            <person name="Fabrick J.A."/>
            <person name="Brent C.S."/>
            <person name="Hull J.J."/>
        </authorList>
    </citation>
    <scope>NUCLEOTIDE SEQUENCE</scope>
</reference>
<dbReference type="Gene3D" id="3.40.50.2000">
    <property type="entry name" value="Glycogen Phosphorylase B"/>
    <property type="match status" value="2"/>
</dbReference>
<evidence type="ECO:0000256" key="5">
    <source>
        <dbReference type="ARBA" id="ARBA00022692"/>
    </source>
</evidence>
<gene>
    <name evidence="13" type="primary">UGT2B31_1</name>
    <name evidence="13" type="ORF">g.88851</name>
</gene>
<dbReference type="CDD" id="cd03784">
    <property type="entry name" value="GT1_Gtf-like"/>
    <property type="match status" value="1"/>
</dbReference>
<keyword evidence="4 13" id="KW-0808">Transferase</keyword>
<dbReference type="GO" id="GO:0005783">
    <property type="term" value="C:endoplasmic reticulum"/>
    <property type="evidence" value="ECO:0007669"/>
    <property type="project" value="UniProtKB-SubCell"/>
</dbReference>
<keyword evidence="3" id="KW-0328">Glycosyltransferase</keyword>
<organism evidence="13">
    <name type="scientific">Lygus hesperus</name>
    <name type="common">Western plant bug</name>
    <dbReference type="NCBI Taxonomy" id="30085"/>
    <lineage>
        <taxon>Eukaryota</taxon>
        <taxon>Metazoa</taxon>
        <taxon>Ecdysozoa</taxon>
        <taxon>Arthropoda</taxon>
        <taxon>Hexapoda</taxon>
        <taxon>Insecta</taxon>
        <taxon>Pterygota</taxon>
        <taxon>Neoptera</taxon>
        <taxon>Paraneoptera</taxon>
        <taxon>Hemiptera</taxon>
        <taxon>Heteroptera</taxon>
        <taxon>Panheteroptera</taxon>
        <taxon>Cimicomorpha</taxon>
        <taxon>Miridae</taxon>
        <taxon>Mirini</taxon>
        <taxon>Lygus</taxon>
    </lineage>
</organism>
<evidence type="ECO:0000256" key="4">
    <source>
        <dbReference type="ARBA" id="ARBA00022679"/>
    </source>
</evidence>
<evidence type="ECO:0000256" key="10">
    <source>
        <dbReference type="ARBA" id="ARBA00046288"/>
    </source>
</evidence>
<dbReference type="PANTHER" id="PTHR48043:SF145">
    <property type="entry name" value="FI06409P-RELATED"/>
    <property type="match status" value="1"/>
</dbReference>
<dbReference type="FunFam" id="3.40.50.2000:FF:000050">
    <property type="entry name" value="UDP-glucuronosyltransferase"/>
    <property type="match status" value="1"/>
</dbReference>
<evidence type="ECO:0000256" key="8">
    <source>
        <dbReference type="ARBA" id="ARBA00023136"/>
    </source>
</evidence>
<comment type="similarity">
    <text evidence="2">Belongs to the UDP-glycosyltransferase family.</text>
</comment>
<evidence type="ECO:0000256" key="7">
    <source>
        <dbReference type="ARBA" id="ARBA00022989"/>
    </source>
</evidence>
<evidence type="ECO:0000313" key="13">
    <source>
        <dbReference type="EMBL" id="JAP99279.1"/>
    </source>
</evidence>
<feature type="signal peptide" evidence="12">
    <location>
        <begin position="1"/>
        <end position="38"/>
    </location>
</feature>
<keyword evidence="7 11" id="KW-1133">Transmembrane helix</keyword>
<evidence type="ECO:0000256" key="12">
    <source>
        <dbReference type="SAM" id="SignalP"/>
    </source>
</evidence>
<evidence type="ECO:0000256" key="2">
    <source>
        <dbReference type="ARBA" id="ARBA00009995"/>
    </source>
</evidence>
<accession>A0A146KWY5</accession>
<sequence length="576" mass="65905">RIYTVRVEGYDMSLSILKRFLLLLLAVVNQSNVRVCDGARILAFFPHPLMSHQLVYRPVIEALGHRGHHVTYVSGFDWKTDHPNVEHRMLDLSFISKLRNKIFDFSLEEIDARTSPFAYYFGFLTAPLNEAAMLISQNVVRDPVVQQLIRSDEKFDLVMTEAFDGYEHFTAFAHKFNATSVVFLARGDSSWANEMSGFTDNPTYMVDFKSPYNTKMSRMKRFHNSVILHATRFHGYRFLVQSQAFVDKFFDYPGWETRPPISQLVFDQALVLVNSHHSVGYAYPRAPHVKEVGGVSIQQPKALPRKIRNFVEDAEHGVIYFSLGNYIDFSSPFKEEIRNVFLEVFSKRKERILWKWSGEGLDQKPENIMFSRWLPQPDILAHSKTKLFISHGGLMSLMEAVNFGVPVVGVVMGEDSRKNLLVAKETGYALDIDFRYVTVEKLNDIIDEVINNPQYKEKALDVSSLFKDRLLKPVDEAVYWIEYVLRHGKVLQPESINMPYVELHSWDLSIMAGLIALTLVLLLVLFIGIIIAGLVLILERKSPSANSPFYLEDATTTPPSVGILIFWSTEKSSVAE</sequence>
<evidence type="ECO:0000256" key="6">
    <source>
        <dbReference type="ARBA" id="ARBA00022824"/>
    </source>
</evidence>
<keyword evidence="12" id="KW-0732">Signal</keyword>
<dbReference type="InterPro" id="IPR050271">
    <property type="entry name" value="UDP-glycosyltransferase"/>
</dbReference>
<evidence type="ECO:0000256" key="9">
    <source>
        <dbReference type="ARBA" id="ARBA00023180"/>
    </source>
</evidence>
<evidence type="ECO:0000256" key="11">
    <source>
        <dbReference type="SAM" id="Phobius"/>
    </source>
</evidence>
<dbReference type="Pfam" id="PF00201">
    <property type="entry name" value="UDPGT"/>
    <property type="match status" value="1"/>
</dbReference>
<feature type="transmembrane region" description="Helical" evidence="11">
    <location>
        <begin position="510"/>
        <end position="538"/>
    </location>
</feature>
<feature type="chain" id="PRO_5007526774" evidence="12">
    <location>
        <begin position="39"/>
        <end position="576"/>
    </location>
</feature>
<dbReference type="EMBL" id="GDHC01019349">
    <property type="protein sequence ID" value="JAP99279.1"/>
    <property type="molecule type" value="Transcribed_RNA"/>
</dbReference>
<protein>
    <submittedName>
        <fullName evidence="13">UDP-glucuronosyltransferase 2B31</fullName>
    </submittedName>
</protein>
<keyword evidence="8 11" id="KW-0472">Membrane</keyword>
<keyword evidence="9" id="KW-0325">Glycoprotein</keyword>
<dbReference type="AlphaFoldDB" id="A0A146KWY5"/>
<dbReference type="GO" id="GO:0008194">
    <property type="term" value="F:UDP-glycosyltransferase activity"/>
    <property type="evidence" value="ECO:0007669"/>
    <property type="project" value="InterPro"/>
</dbReference>
<feature type="non-terminal residue" evidence="13">
    <location>
        <position position="1"/>
    </location>
</feature>